<keyword evidence="5 7" id="KW-0472">Membrane</keyword>
<accession>A0A7S0MJX8</accession>
<proteinExistence type="predicted"/>
<evidence type="ECO:0000313" key="8">
    <source>
        <dbReference type="EMBL" id="CAD8643759.1"/>
    </source>
</evidence>
<keyword evidence="3 7" id="KW-0812">Transmembrane</keyword>
<dbReference type="PANTHER" id="PTHR23510:SF3">
    <property type="entry name" value="MAJOR FACILITATOR SUPERFAMILY DOMAIN-CONTAINING PROTEIN 8"/>
    <property type="match status" value="1"/>
</dbReference>
<dbReference type="PANTHER" id="PTHR23510">
    <property type="entry name" value="INNER MEMBRANE TRANSPORT PROTEIN YAJR"/>
    <property type="match status" value="1"/>
</dbReference>
<dbReference type="GO" id="GO:0012505">
    <property type="term" value="C:endomembrane system"/>
    <property type="evidence" value="ECO:0007669"/>
    <property type="project" value="UniProtKB-SubCell"/>
</dbReference>
<evidence type="ECO:0000256" key="6">
    <source>
        <dbReference type="SAM" id="MobiDB-lite"/>
    </source>
</evidence>
<dbReference type="SUPFAM" id="SSF103473">
    <property type="entry name" value="MFS general substrate transporter"/>
    <property type="match status" value="1"/>
</dbReference>
<evidence type="ECO:0000256" key="4">
    <source>
        <dbReference type="ARBA" id="ARBA00022989"/>
    </source>
</evidence>
<evidence type="ECO:0000256" key="2">
    <source>
        <dbReference type="ARBA" id="ARBA00022448"/>
    </source>
</evidence>
<keyword evidence="4 7" id="KW-1133">Transmembrane helix</keyword>
<name>A0A7S0MJX8_9CRYP</name>
<dbReference type="InterPro" id="IPR051068">
    <property type="entry name" value="MFS_Domain-Containing_Protein"/>
</dbReference>
<feature type="transmembrane region" description="Helical" evidence="7">
    <location>
        <begin position="87"/>
        <end position="105"/>
    </location>
</feature>
<evidence type="ECO:0000256" key="3">
    <source>
        <dbReference type="ARBA" id="ARBA00022692"/>
    </source>
</evidence>
<feature type="transmembrane region" description="Helical" evidence="7">
    <location>
        <begin position="519"/>
        <end position="539"/>
    </location>
</feature>
<feature type="region of interest" description="Disordered" evidence="6">
    <location>
        <begin position="592"/>
        <end position="611"/>
    </location>
</feature>
<evidence type="ECO:0000256" key="1">
    <source>
        <dbReference type="ARBA" id="ARBA00004127"/>
    </source>
</evidence>
<feature type="transmembrane region" description="Helical" evidence="7">
    <location>
        <begin position="450"/>
        <end position="470"/>
    </location>
</feature>
<feature type="transmembrane region" description="Helical" evidence="7">
    <location>
        <begin position="27"/>
        <end position="50"/>
    </location>
</feature>
<organism evidence="8">
    <name type="scientific">Cryptomonas curvata</name>
    <dbReference type="NCBI Taxonomy" id="233186"/>
    <lineage>
        <taxon>Eukaryota</taxon>
        <taxon>Cryptophyceae</taxon>
        <taxon>Cryptomonadales</taxon>
        <taxon>Cryptomonadaceae</taxon>
        <taxon>Cryptomonas</taxon>
    </lineage>
</organism>
<dbReference type="AlphaFoldDB" id="A0A7S0MJX8"/>
<evidence type="ECO:0000256" key="5">
    <source>
        <dbReference type="ARBA" id="ARBA00023136"/>
    </source>
</evidence>
<dbReference type="InterPro" id="IPR036259">
    <property type="entry name" value="MFS_trans_sf"/>
</dbReference>
<feature type="transmembrane region" description="Helical" evidence="7">
    <location>
        <begin position="415"/>
        <end position="438"/>
    </location>
</feature>
<evidence type="ECO:0008006" key="9">
    <source>
        <dbReference type="Google" id="ProtNLM"/>
    </source>
</evidence>
<sequence length="611" mass="67025">MAVEDIEWRERYGDQSYKSRSLIAIRAAFLALTFSQTVILPSLPAFLSVLHSHPSMVGYCLCAQCLGELCTTHIFSRWYDRRSAREVVTVALMINAAGNLLYAAAPHRMAVLASRFIVGSAFGVREVLMTLIGGFTHQGNRAQVLSSMRSMHIVALVLGLGLAAVATFWHMPAPQPLGRLHYKIPSYVKRLENNSVGLVNESIALGHANPLWANFLFDGLDRSLEFSGRRDFHEDLQDLEGIDEGVQDSMGGFVEDAVLNDVLNGNENITSPSQQPREIFSGTAVETDQDIGEQIGDSGLYIPGYLTALVGHGLKAPGYLGCFVSLAASIFTWRILEEGPRKILTQRVPLVHLSPRSLSYFLPLVSEFYLQTVLTEISTFLHVQAACLALEGLAQICYVAFEVMVAQIIRLRGNWLVDATAVSMLFITAFGVVGLAVVEQLKKQYPLRHIMLGCVCLVLIGNIYSLPWSLRPSIFQYILGCSLSSAGFFPLSAIASQIFSMGIVKIYSDQGEMVWLQLFWSLTSVPARVIGPLMLSIALERDMSGMICYLALTVISFIALLILLYFQAALITPQMEGHATVLPGTAPGSLGDLQTPTENCHRPVHTLPTLP</sequence>
<feature type="transmembrane region" description="Helical" evidence="7">
    <location>
        <begin position="153"/>
        <end position="171"/>
    </location>
</feature>
<keyword evidence="2" id="KW-0813">Transport</keyword>
<feature type="transmembrane region" description="Helical" evidence="7">
    <location>
        <begin position="477"/>
        <end position="499"/>
    </location>
</feature>
<comment type="subcellular location">
    <subcellularLocation>
        <location evidence="1">Endomembrane system</location>
        <topology evidence="1">Multi-pass membrane protein</topology>
    </subcellularLocation>
</comment>
<evidence type="ECO:0000256" key="7">
    <source>
        <dbReference type="SAM" id="Phobius"/>
    </source>
</evidence>
<gene>
    <name evidence="8" type="ORF">CCUR1050_LOCUS21444</name>
</gene>
<feature type="transmembrane region" description="Helical" evidence="7">
    <location>
        <begin position="546"/>
        <end position="566"/>
    </location>
</feature>
<protein>
    <recommendedName>
        <fullName evidence="9">Major facilitator superfamily (MFS) profile domain-containing protein</fullName>
    </recommendedName>
</protein>
<feature type="transmembrane region" description="Helical" evidence="7">
    <location>
        <begin position="111"/>
        <end position="132"/>
    </location>
</feature>
<reference evidence="8" key="1">
    <citation type="submission" date="2021-01" db="EMBL/GenBank/DDBJ databases">
        <authorList>
            <person name="Corre E."/>
            <person name="Pelletier E."/>
            <person name="Niang G."/>
            <person name="Scheremetjew M."/>
            <person name="Finn R."/>
            <person name="Kale V."/>
            <person name="Holt S."/>
            <person name="Cochrane G."/>
            <person name="Meng A."/>
            <person name="Brown T."/>
            <person name="Cohen L."/>
        </authorList>
    </citation>
    <scope>NUCLEOTIDE SEQUENCE</scope>
    <source>
        <strain evidence="8">CCAP979/52</strain>
    </source>
</reference>
<dbReference type="EMBL" id="HBEZ01038976">
    <property type="protein sequence ID" value="CAD8643759.1"/>
    <property type="molecule type" value="Transcribed_RNA"/>
</dbReference>
<dbReference type="Gene3D" id="1.20.1250.20">
    <property type="entry name" value="MFS general substrate transporter like domains"/>
    <property type="match status" value="1"/>
</dbReference>